<geneLocation type="mitochondrion" evidence="3"/>
<keyword evidence="3" id="KW-0496">Mitochondrion</keyword>
<accession>A0A101M1A4</accession>
<gene>
    <name evidence="3" type="ORF">ABT39_MTgene3714</name>
</gene>
<protein>
    <submittedName>
        <fullName evidence="3">Uncharacterized protein</fullName>
    </submittedName>
</protein>
<sequence length="58" mass="6355">MLLAIDLLLKLGLDLGLERTMPFEREGMGYRTTVSGFPTSPAPSLCEHNPNTVKGRPL</sequence>
<dbReference type="EMBL" id="LKAM01000003">
    <property type="protein sequence ID" value="KUM49165.1"/>
    <property type="molecule type" value="Genomic_DNA"/>
</dbReference>
<keyword evidence="2" id="KW-0732">Signal</keyword>
<name>A0A101M1A4_PICGL</name>
<reference evidence="3" key="1">
    <citation type="journal article" date="2015" name="Genome Biol. Evol.">
        <title>Organellar Genomes of White Spruce (Picea glauca): Assembly and Annotation.</title>
        <authorList>
            <person name="Jackman S.D."/>
            <person name="Warren R.L."/>
            <person name="Gibb E.A."/>
            <person name="Vandervalk B.P."/>
            <person name="Mohamadi H."/>
            <person name="Chu J."/>
            <person name="Raymond A."/>
            <person name="Pleasance S."/>
            <person name="Coope R."/>
            <person name="Wildung M.R."/>
            <person name="Ritland C.E."/>
            <person name="Bousquet J."/>
            <person name="Jones S.J."/>
            <person name="Bohlmann J."/>
            <person name="Birol I."/>
        </authorList>
    </citation>
    <scope>NUCLEOTIDE SEQUENCE [LARGE SCALE GENOMIC DNA]</scope>
    <source>
        <tissue evidence="3">Flushing bud</tissue>
    </source>
</reference>
<comment type="caution">
    <text evidence="3">The sequence shown here is derived from an EMBL/GenBank/DDBJ whole genome shotgun (WGS) entry which is preliminary data.</text>
</comment>
<evidence type="ECO:0000256" key="1">
    <source>
        <dbReference type="SAM" id="MobiDB-lite"/>
    </source>
</evidence>
<feature type="region of interest" description="Disordered" evidence="1">
    <location>
        <begin position="32"/>
        <end position="58"/>
    </location>
</feature>
<feature type="chain" id="PRO_5007100217" evidence="2">
    <location>
        <begin position="17"/>
        <end position="58"/>
    </location>
</feature>
<dbReference type="AlphaFoldDB" id="A0A101M1A4"/>
<evidence type="ECO:0000313" key="3">
    <source>
        <dbReference type="EMBL" id="KUM49165.1"/>
    </source>
</evidence>
<feature type="signal peptide" evidence="2">
    <location>
        <begin position="1"/>
        <end position="16"/>
    </location>
</feature>
<organism evidence="3">
    <name type="scientific">Picea glauca</name>
    <name type="common">White spruce</name>
    <name type="synonym">Pinus glauca</name>
    <dbReference type="NCBI Taxonomy" id="3330"/>
    <lineage>
        <taxon>Eukaryota</taxon>
        <taxon>Viridiplantae</taxon>
        <taxon>Streptophyta</taxon>
        <taxon>Embryophyta</taxon>
        <taxon>Tracheophyta</taxon>
        <taxon>Spermatophyta</taxon>
        <taxon>Pinopsida</taxon>
        <taxon>Pinidae</taxon>
        <taxon>Conifers I</taxon>
        <taxon>Pinales</taxon>
        <taxon>Pinaceae</taxon>
        <taxon>Picea</taxon>
    </lineage>
</organism>
<proteinExistence type="predicted"/>
<evidence type="ECO:0000256" key="2">
    <source>
        <dbReference type="SAM" id="SignalP"/>
    </source>
</evidence>